<reference evidence="5" key="1">
    <citation type="journal article" date="2019" name="Int. J. Syst. Evol. Microbiol.">
        <title>The Global Catalogue of Microorganisms (GCM) 10K type strain sequencing project: providing services to taxonomists for standard genome sequencing and annotation.</title>
        <authorList>
            <consortium name="The Broad Institute Genomics Platform"/>
            <consortium name="The Broad Institute Genome Sequencing Center for Infectious Disease"/>
            <person name="Wu L."/>
            <person name="Ma J."/>
        </authorList>
    </citation>
    <scope>NUCLEOTIDE SEQUENCE [LARGE SCALE GENOMIC DNA]</scope>
    <source>
        <strain evidence="5">CGMCC 4.7152</strain>
    </source>
</reference>
<evidence type="ECO:0000313" key="4">
    <source>
        <dbReference type="EMBL" id="MFC4999439.1"/>
    </source>
</evidence>
<dbReference type="SMART" id="SM01012">
    <property type="entry name" value="ANTAR"/>
    <property type="match status" value="1"/>
</dbReference>
<evidence type="ECO:0000313" key="5">
    <source>
        <dbReference type="Proteomes" id="UP001595912"/>
    </source>
</evidence>
<dbReference type="Proteomes" id="UP001595912">
    <property type="component" value="Unassembled WGS sequence"/>
</dbReference>
<protein>
    <submittedName>
        <fullName evidence="4">GAF and ANTAR domain-containing protein</fullName>
    </submittedName>
</protein>
<dbReference type="EMBL" id="JBHSIU010000018">
    <property type="protein sequence ID" value="MFC4999439.1"/>
    <property type="molecule type" value="Genomic_DNA"/>
</dbReference>
<dbReference type="Pfam" id="PF03861">
    <property type="entry name" value="ANTAR"/>
    <property type="match status" value="1"/>
</dbReference>
<evidence type="ECO:0000259" key="3">
    <source>
        <dbReference type="PROSITE" id="PS50921"/>
    </source>
</evidence>
<keyword evidence="1" id="KW-0805">Transcription regulation</keyword>
<evidence type="ECO:0000256" key="2">
    <source>
        <dbReference type="ARBA" id="ARBA00023163"/>
    </source>
</evidence>
<dbReference type="Gene3D" id="3.30.450.40">
    <property type="match status" value="1"/>
</dbReference>
<dbReference type="Pfam" id="PF01590">
    <property type="entry name" value="GAF"/>
    <property type="match status" value="1"/>
</dbReference>
<dbReference type="InterPro" id="IPR029016">
    <property type="entry name" value="GAF-like_dom_sf"/>
</dbReference>
<comment type="caution">
    <text evidence="4">The sequence shown here is derived from an EMBL/GenBank/DDBJ whole genome shotgun (WGS) entry which is preliminary data.</text>
</comment>
<organism evidence="4 5">
    <name type="scientific">Dactylosporangium cerinum</name>
    <dbReference type="NCBI Taxonomy" id="1434730"/>
    <lineage>
        <taxon>Bacteria</taxon>
        <taxon>Bacillati</taxon>
        <taxon>Actinomycetota</taxon>
        <taxon>Actinomycetes</taxon>
        <taxon>Micromonosporales</taxon>
        <taxon>Micromonosporaceae</taxon>
        <taxon>Dactylosporangium</taxon>
    </lineage>
</organism>
<accession>A0ABV9VUU5</accession>
<dbReference type="InterPro" id="IPR003018">
    <property type="entry name" value="GAF"/>
</dbReference>
<dbReference type="InterPro" id="IPR005561">
    <property type="entry name" value="ANTAR"/>
</dbReference>
<dbReference type="RefSeq" id="WP_380115867.1">
    <property type="nucleotide sequence ID" value="NZ_JBHSIU010000018.1"/>
</dbReference>
<dbReference type="PROSITE" id="PS50921">
    <property type="entry name" value="ANTAR"/>
    <property type="match status" value="1"/>
</dbReference>
<keyword evidence="5" id="KW-1185">Reference proteome</keyword>
<evidence type="ECO:0000256" key="1">
    <source>
        <dbReference type="ARBA" id="ARBA00023015"/>
    </source>
</evidence>
<feature type="domain" description="ANTAR" evidence="3">
    <location>
        <begin position="156"/>
        <end position="217"/>
    </location>
</feature>
<dbReference type="Gene3D" id="1.10.10.10">
    <property type="entry name" value="Winged helix-like DNA-binding domain superfamily/Winged helix DNA-binding domain"/>
    <property type="match status" value="1"/>
</dbReference>
<name>A0ABV9VUU5_9ACTN</name>
<gene>
    <name evidence="4" type="ORF">ACFPIJ_16540</name>
</gene>
<sequence length="232" mass="24545">MDDADTDRVLPGSLVSLLRQVCVDAAQALAASGVGVSVMTVDGVHGMAAASDPDTARIEELQFTFGEGPCIDAFASNRPVLMPELDGAADRRWPVYTPAVTDAGVRAVFAFPLQVGAARLGVIDVFRDQPGPLSRSHLGQAFTFADRAVTVLLDGQERTAPGSDGLDEAFEHRADLFQAQGMVMIQLGVPIAEALVRMRAYAYAAGRPLSEVAADIVARRLRLDHDIAEGSA</sequence>
<dbReference type="InterPro" id="IPR036388">
    <property type="entry name" value="WH-like_DNA-bd_sf"/>
</dbReference>
<dbReference type="SUPFAM" id="SSF55781">
    <property type="entry name" value="GAF domain-like"/>
    <property type="match status" value="1"/>
</dbReference>
<dbReference type="PIRSF" id="PIRSF036625">
    <property type="entry name" value="GAF_ANTAR"/>
    <property type="match status" value="1"/>
</dbReference>
<proteinExistence type="predicted"/>
<dbReference type="InterPro" id="IPR012074">
    <property type="entry name" value="GAF_ANTAR"/>
</dbReference>
<keyword evidence="2" id="KW-0804">Transcription</keyword>